<dbReference type="PANTHER" id="PTHR40260">
    <property type="entry name" value="BLR8190 PROTEIN"/>
    <property type="match status" value="1"/>
</dbReference>
<organism evidence="2 3">
    <name type="scientific">Algibacter agarivorans</name>
    <dbReference type="NCBI Taxonomy" id="1109741"/>
    <lineage>
        <taxon>Bacteria</taxon>
        <taxon>Pseudomonadati</taxon>
        <taxon>Bacteroidota</taxon>
        <taxon>Flavobacteriia</taxon>
        <taxon>Flavobacteriales</taxon>
        <taxon>Flavobacteriaceae</taxon>
        <taxon>Algibacter</taxon>
    </lineage>
</organism>
<dbReference type="Pfam" id="PF07110">
    <property type="entry name" value="EthD"/>
    <property type="match status" value="1"/>
</dbReference>
<reference evidence="3" key="1">
    <citation type="journal article" date="2019" name="Int. J. Syst. Evol. Microbiol.">
        <title>The Global Catalogue of Microorganisms (GCM) 10K type strain sequencing project: providing services to taxonomists for standard genome sequencing and annotation.</title>
        <authorList>
            <consortium name="The Broad Institute Genomics Platform"/>
            <consortium name="The Broad Institute Genome Sequencing Center for Infectious Disease"/>
            <person name="Wu L."/>
            <person name="Ma J."/>
        </authorList>
    </citation>
    <scope>NUCLEOTIDE SEQUENCE [LARGE SCALE GENOMIC DNA]</scope>
    <source>
        <strain evidence="3">JCM 18285</strain>
    </source>
</reference>
<dbReference type="Gene3D" id="3.30.70.100">
    <property type="match status" value="1"/>
</dbReference>
<evidence type="ECO:0000259" key="1">
    <source>
        <dbReference type="Pfam" id="PF07110"/>
    </source>
</evidence>
<evidence type="ECO:0000313" key="2">
    <source>
        <dbReference type="EMBL" id="GAA4952624.1"/>
    </source>
</evidence>
<protein>
    <submittedName>
        <fullName evidence="2">EthD family reductase</fullName>
    </submittedName>
</protein>
<dbReference type="PANTHER" id="PTHR40260:SF2">
    <property type="entry name" value="BLR8190 PROTEIN"/>
    <property type="match status" value="1"/>
</dbReference>
<dbReference type="Proteomes" id="UP001501302">
    <property type="component" value="Unassembled WGS sequence"/>
</dbReference>
<comment type="caution">
    <text evidence="2">The sequence shown here is derived from an EMBL/GenBank/DDBJ whole genome shotgun (WGS) entry which is preliminary data.</text>
</comment>
<keyword evidence="3" id="KW-1185">Reference proteome</keyword>
<dbReference type="NCBIfam" id="TIGR02118">
    <property type="entry name" value="EthD family reductase"/>
    <property type="match status" value="1"/>
</dbReference>
<dbReference type="InterPro" id="IPR009799">
    <property type="entry name" value="EthD_dom"/>
</dbReference>
<dbReference type="InterPro" id="IPR011008">
    <property type="entry name" value="Dimeric_a/b-barrel"/>
</dbReference>
<dbReference type="SUPFAM" id="SSF54909">
    <property type="entry name" value="Dimeric alpha+beta barrel"/>
    <property type="match status" value="1"/>
</dbReference>
<gene>
    <name evidence="2" type="ORF">GCM10023314_27670</name>
</gene>
<evidence type="ECO:0000313" key="3">
    <source>
        <dbReference type="Proteomes" id="UP001501302"/>
    </source>
</evidence>
<sequence>MKKGMTKVSVLYPNGENKTFNMDYYCNTHLPMVGKLLGDFLKGATVEKGLGGATPGSIAPYAGMGNMYFDSVEDFGKAFGPHAEKIMGDLPNFTNIEPIIQVSEVLI</sequence>
<dbReference type="EMBL" id="BAABJJ010000039">
    <property type="protein sequence ID" value="GAA4952624.1"/>
    <property type="molecule type" value="Genomic_DNA"/>
</dbReference>
<dbReference type="RefSeq" id="WP_345193002.1">
    <property type="nucleotide sequence ID" value="NZ_BAABJJ010000039.1"/>
</dbReference>
<feature type="domain" description="EthD" evidence="1">
    <location>
        <begin position="22"/>
        <end position="95"/>
    </location>
</feature>
<accession>A0ABP9GUA6</accession>
<proteinExistence type="predicted"/>
<name>A0ABP9GUA6_9FLAO</name>